<comment type="caution">
    <text evidence="2">The sequence shown here is derived from an EMBL/GenBank/DDBJ whole genome shotgun (WGS) entry which is preliminary data.</text>
</comment>
<sequence length="123" mass="13167">MSASSSDSGGWEDLEFPDERGQLDPMRKFMVSIGINSRKHASLFFLGFASALLVFRIRFSLVVLFSVSVLVFIAGFSAKVVQDGKMDDLRVGLDGFVGLSGVEMGKMEGCLEAVVAAATISPP</sequence>
<keyword evidence="1" id="KW-1133">Transmembrane helix</keyword>
<evidence type="ECO:0000313" key="2">
    <source>
        <dbReference type="EMBL" id="KAJ0974935.1"/>
    </source>
</evidence>
<name>A0A9D5CMP9_9LILI</name>
<organism evidence="2 3">
    <name type="scientific">Dioscorea zingiberensis</name>
    <dbReference type="NCBI Taxonomy" id="325984"/>
    <lineage>
        <taxon>Eukaryota</taxon>
        <taxon>Viridiplantae</taxon>
        <taxon>Streptophyta</taxon>
        <taxon>Embryophyta</taxon>
        <taxon>Tracheophyta</taxon>
        <taxon>Spermatophyta</taxon>
        <taxon>Magnoliopsida</taxon>
        <taxon>Liliopsida</taxon>
        <taxon>Dioscoreales</taxon>
        <taxon>Dioscoreaceae</taxon>
        <taxon>Dioscorea</taxon>
    </lineage>
</organism>
<feature type="transmembrane region" description="Helical" evidence="1">
    <location>
        <begin position="63"/>
        <end position="81"/>
    </location>
</feature>
<dbReference type="PANTHER" id="PTHR36888:SF2">
    <property type="entry name" value="TETRATRICOPEPTIDE REPEAT (TPR)-LIKE SUPERFAMILY PROTEIN"/>
    <property type="match status" value="1"/>
</dbReference>
<dbReference type="Proteomes" id="UP001085076">
    <property type="component" value="Miscellaneous, Linkage group lg04"/>
</dbReference>
<evidence type="ECO:0008006" key="4">
    <source>
        <dbReference type="Google" id="ProtNLM"/>
    </source>
</evidence>
<dbReference type="PANTHER" id="PTHR36888">
    <property type="entry name" value="TETRATRICOPEPTIDE-LIKE HELICAL DOMAIN-CONTAINING PROTEIN-RELATED"/>
    <property type="match status" value="1"/>
</dbReference>
<reference evidence="2" key="2">
    <citation type="journal article" date="2022" name="Hortic Res">
        <title>The genome of Dioscorea zingiberensis sheds light on the biosynthesis, origin and evolution of the medicinally important diosgenin saponins.</title>
        <authorList>
            <person name="Li Y."/>
            <person name="Tan C."/>
            <person name="Li Z."/>
            <person name="Guo J."/>
            <person name="Li S."/>
            <person name="Chen X."/>
            <person name="Wang C."/>
            <person name="Dai X."/>
            <person name="Yang H."/>
            <person name="Song W."/>
            <person name="Hou L."/>
            <person name="Xu J."/>
            <person name="Tong Z."/>
            <person name="Xu A."/>
            <person name="Yuan X."/>
            <person name="Wang W."/>
            <person name="Yang Q."/>
            <person name="Chen L."/>
            <person name="Sun Z."/>
            <person name="Wang K."/>
            <person name="Pan B."/>
            <person name="Chen J."/>
            <person name="Bao Y."/>
            <person name="Liu F."/>
            <person name="Qi X."/>
            <person name="Gang D.R."/>
            <person name="Wen J."/>
            <person name="Li J."/>
        </authorList>
    </citation>
    <scope>NUCLEOTIDE SEQUENCE</scope>
    <source>
        <strain evidence="2">Dzin_1.0</strain>
    </source>
</reference>
<dbReference type="OrthoDB" id="552664at2759"/>
<keyword evidence="1" id="KW-0812">Transmembrane</keyword>
<dbReference type="EMBL" id="JAGGNH010000004">
    <property type="protein sequence ID" value="KAJ0974935.1"/>
    <property type="molecule type" value="Genomic_DNA"/>
</dbReference>
<evidence type="ECO:0000256" key="1">
    <source>
        <dbReference type="SAM" id="Phobius"/>
    </source>
</evidence>
<keyword evidence="1" id="KW-0472">Membrane</keyword>
<proteinExistence type="predicted"/>
<accession>A0A9D5CMP9</accession>
<evidence type="ECO:0000313" key="3">
    <source>
        <dbReference type="Proteomes" id="UP001085076"/>
    </source>
</evidence>
<keyword evidence="3" id="KW-1185">Reference proteome</keyword>
<dbReference type="AlphaFoldDB" id="A0A9D5CMP9"/>
<protein>
    <recommendedName>
        <fullName evidence="4">PRA1 family protein</fullName>
    </recommendedName>
</protein>
<gene>
    <name evidence="2" type="ORF">J5N97_016900</name>
</gene>
<reference evidence="2" key="1">
    <citation type="submission" date="2021-03" db="EMBL/GenBank/DDBJ databases">
        <authorList>
            <person name="Li Z."/>
            <person name="Yang C."/>
        </authorList>
    </citation>
    <scope>NUCLEOTIDE SEQUENCE</scope>
    <source>
        <strain evidence="2">Dzin_1.0</strain>
        <tissue evidence="2">Leaf</tissue>
    </source>
</reference>